<dbReference type="InterPro" id="IPR045423">
    <property type="entry name" value="DUF6510"/>
</dbReference>
<proteinExistence type="predicted"/>
<keyword evidence="2" id="KW-1185">Reference proteome</keyword>
<dbReference type="Pfam" id="PF20120">
    <property type="entry name" value="DUF6510"/>
    <property type="match status" value="1"/>
</dbReference>
<sequence>MNPPTTRTHLDANVLAGPLSEVFAVDITAAERLCAHCGDHGAFARLHVYTDGPGLIACCPTCQTLVLRLVRTPRGLVLDLGGTGCITLPAPD</sequence>
<protein>
    <submittedName>
        <fullName evidence="1">Uncharacterized protein</fullName>
    </submittedName>
</protein>
<reference evidence="1 2" key="1">
    <citation type="submission" date="2021-05" db="EMBL/GenBank/DDBJ databases">
        <title>Direct Submission.</title>
        <authorList>
            <person name="Li K."/>
            <person name="Gao J."/>
        </authorList>
    </citation>
    <scope>NUCLEOTIDE SEQUENCE [LARGE SCALE GENOMIC DNA]</scope>
    <source>
        <strain evidence="1 2">Mg02</strain>
    </source>
</reference>
<dbReference type="Proteomes" id="UP000676079">
    <property type="component" value="Chromosome"/>
</dbReference>
<dbReference type="EMBL" id="CP074133">
    <property type="protein sequence ID" value="QUX25651.1"/>
    <property type="molecule type" value="Genomic_DNA"/>
</dbReference>
<gene>
    <name evidence="1" type="ORF">KGD84_16280</name>
</gene>
<name>A0ABX8BU73_9ACTN</name>
<evidence type="ECO:0000313" key="1">
    <source>
        <dbReference type="EMBL" id="QUX25651.1"/>
    </source>
</evidence>
<accession>A0ABX8BU73</accession>
<dbReference type="RefSeq" id="WP_220561303.1">
    <property type="nucleotide sequence ID" value="NZ_CP074133.1"/>
</dbReference>
<evidence type="ECO:0000313" key="2">
    <source>
        <dbReference type="Proteomes" id="UP000676079"/>
    </source>
</evidence>
<organism evidence="1 2">
    <name type="scientific">Nocardiopsis changdeensis</name>
    <dbReference type="NCBI Taxonomy" id="2831969"/>
    <lineage>
        <taxon>Bacteria</taxon>
        <taxon>Bacillati</taxon>
        <taxon>Actinomycetota</taxon>
        <taxon>Actinomycetes</taxon>
        <taxon>Streptosporangiales</taxon>
        <taxon>Nocardiopsidaceae</taxon>
        <taxon>Nocardiopsis</taxon>
    </lineage>
</organism>